<keyword evidence="3" id="KW-1185">Reference proteome</keyword>
<dbReference type="GO" id="GO:0006629">
    <property type="term" value="P:lipid metabolic process"/>
    <property type="evidence" value="ECO:0007669"/>
    <property type="project" value="InterPro"/>
</dbReference>
<gene>
    <name evidence="2" type="ORF">Vafri_14321</name>
</gene>
<evidence type="ECO:0000313" key="3">
    <source>
        <dbReference type="Proteomes" id="UP000747399"/>
    </source>
</evidence>
<feature type="region of interest" description="Disordered" evidence="1">
    <location>
        <begin position="1"/>
        <end position="32"/>
    </location>
</feature>
<reference evidence="2" key="1">
    <citation type="journal article" date="2021" name="Proc. Natl. Acad. Sci. U.S.A.">
        <title>Three genomes in the algal genus Volvox reveal the fate of a haploid sex-determining region after a transition to homothallism.</title>
        <authorList>
            <person name="Yamamoto K."/>
            <person name="Hamaji T."/>
            <person name="Kawai-Toyooka H."/>
            <person name="Matsuzaki R."/>
            <person name="Takahashi F."/>
            <person name="Nishimura Y."/>
            <person name="Kawachi M."/>
            <person name="Noguchi H."/>
            <person name="Minakuchi Y."/>
            <person name="Umen J.G."/>
            <person name="Toyoda A."/>
            <person name="Nozaki H."/>
        </authorList>
    </citation>
    <scope>NUCLEOTIDE SEQUENCE</scope>
    <source>
        <strain evidence="2">NIES-3780</strain>
    </source>
</reference>
<dbReference type="AlphaFoldDB" id="A0A8J4BIV0"/>
<organism evidence="2 3">
    <name type="scientific">Volvox africanus</name>
    <dbReference type="NCBI Taxonomy" id="51714"/>
    <lineage>
        <taxon>Eukaryota</taxon>
        <taxon>Viridiplantae</taxon>
        <taxon>Chlorophyta</taxon>
        <taxon>core chlorophytes</taxon>
        <taxon>Chlorophyceae</taxon>
        <taxon>CS clade</taxon>
        <taxon>Chlamydomonadales</taxon>
        <taxon>Volvocaceae</taxon>
        <taxon>Volvox</taxon>
    </lineage>
</organism>
<dbReference type="GO" id="GO:0008374">
    <property type="term" value="F:O-acyltransferase activity"/>
    <property type="evidence" value="ECO:0007669"/>
    <property type="project" value="InterPro"/>
</dbReference>
<dbReference type="EMBL" id="BNCO01000035">
    <property type="protein sequence ID" value="GIL59569.1"/>
    <property type="molecule type" value="Genomic_DNA"/>
</dbReference>
<evidence type="ECO:0000256" key="1">
    <source>
        <dbReference type="SAM" id="MobiDB-lite"/>
    </source>
</evidence>
<evidence type="ECO:0000313" key="2">
    <source>
        <dbReference type="EMBL" id="GIL59569.1"/>
    </source>
</evidence>
<accession>A0A8J4BIV0</accession>
<proteinExistence type="predicted"/>
<dbReference type="PANTHER" id="PTHR11440">
    <property type="entry name" value="LECITHIN-CHOLESTEROL ACYLTRANSFERASE-RELATED"/>
    <property type="match status" value="1"/>
</dbReference>
<protein>
    <submittedName>
        <fullName evidence="2">Uncharacterized protein</fullName>
    </submittedName>
</protein>
<feature type="region of interest" description="Disordered" evidence="1">
    <location>
        <begin position="147"/>
        <end position="178"/>
    </location>
</feature>
<feature type="compositionally biased region" description="Low complexity" evidence="1">
    <location>
        <begin position="88"/>
        <end position="98"/>
    </location>
</feature>
<dbReference type="Proteomes" id="UP000747399">
    <property type="component" value="Unassembled WGS sequence"/>
</dbReference>
<feature type="compositionally biased region" description="Pro residues" evidence="1">
    <location>
        <begin position="78"/>
        <end position="87"/>
    </location>
</feature>
<feature type="non-terminal residue" evidence="2">
    <location>
        <position position="300"/>
    </location>
</feature>
<dbReference type="InterPro" id="IPR003386">
    <property type="entry name" value="LACT/PDAT_acylTrfase"/>
</dbReference>
<feature type="region of interest" description="Disordered" evidence="1">
    <location>
        <begin position="74"/>
        <end position="98"/>
    </location>
</feature>
<sequence>ADRTGDSVRRRAAAAADSDTPQAQQALGGARRLRENVRRRVALFPDATRTPLPNAPSTSIVCLYGVGLPTERGYHYLRPPPPPPQGSPSPSAAAAAAAGPHGIAAEAAAVILSATVDEISTTTAPPSAPLAGDAAVAAAAAAAAAGGDSSSGFSSSPPPPHNNFSSGAESGPDSGSDLSAGWTILKDISNPGTSLDVGVQLSDGDGTVPLLSLGLMCRHGWRAGGSLNPGGMRVITREFKHRSVSLLQDARGGPATAAHIEILGNEAVMHDVIRVAAGRLDELDDVIHSDIDRIAAAVNL</sequence>
<name>A0A8J4BIV0_9CHLO</name>
<comment type="caution">
    <text evidence="2">The sequence shown here is derived from an EMBL/GenBank/DDBJ whole genome shotgun (WGS) entry which is preliminary data.</text>
</comment>
<dbReference type="Pfam" id="PF02450">
    <property type="entry name" value="LCAT"/>
    <property type="match status" value="1"/>
</dbReference>